<evidence type="ECO:0000256" key="2">
    <source>
        <dbReference type="ARBA" id="ARBA00022617"/>
    </source>
</evidence>
<dbReference type="AlphaFoldDB" id="A0AAF0JL95"/>
<accession>A0AAF0JL95</accession>
<organism evidence="8 9">
    <name type="scientific">Malassezia psittaci</name>
    <dbReference type="NCBI Taxonomy" id="1821823"/>
    <lineage>
        <taxon>Eukaryota</taxon>
        <taxon>Fungi</taxon>
        <taxon>Dikarya</taxon>
        <taxon>Basidiomycota</taxon>
        <taxon>Ustilaginomycotina</taxon>
        <taxon>Malasseziomycetes</taxon>
        <taxon>Malasseziales</taxon>
        <taxon>Malasseziaceae</taxon>
        <taxon>Malassezia</taxon>
    </lineage>
</organism>
<keyword evidence="3" id="KW-0479">Metal-binding</keyword>
<gene>
    <name evidence="8" type="primary">DAP1</name>
    <name evidence="8" type="ORF">MPSI1_002646</name>
</gene>
<evidence type="ECO:0000256" key="3">
    <source>
        <dbReference type="ARBA" id="ARBA00022723"/>
    </source>
</evidence>
<comment type="similarity">
    <text evidence="6">Belongs to the cytochrome b5 family. MAPR subfamily.</text>
</comment>
<keyword evidence="2" id="KW-0349">Heme</keyword>
<dbReference type="Proteomes" id="UP001214628">
    <property type="component" value="Chromosome 3"/>
</dbReference>
<dbReference type="Pfam" id="PF00173">
    <property type="entry name" value="Cyt-b5"/>
    <property type="match status" value="1"/>
</dbReference>
<dbReference type="InterPro" id="IPR036400">
    <property type="entry name" value="Cyt_B5-like_heme/steroid_sf"/>
</dbReference>
<dbReference type="GO" id="GO:0046872">
    <property type="term" value="F:metal ion binding"/>
    <property type="evidence" value="ECO:0007669"/>
    <property type="project" value="UniProtKB-KW"/>
</dbReference>
<dbReference type="GO" id="GO:0005783">
    <property type="term" value="C:endoplasmic reticulum"/>
    <property type="evidence" value="ECO:0007669"/>
    <property type="project" value="UniProtKB-SubCell"/>
</dbReference>
<sequence>MQIPLLPEPFQSILAYFTSTPINSGLTALLLVSLGWLLYIPNALGDDFTPPISEARQRLDTSSAYTALPLEHPKSTEFVTYTPKTLAIYDGTGGDDSVDGSRILLAINGRVFDVSSGKNFYGPGGPYGNFAGRDASRGMAKQSFDLAMLTPLDQPIDTLQDLTNGERKNMMEWESHFAGKYPIVGELVNEARFQTIQTD</sequence>
<evidence type="ECO:0000256" key="1">
    <source>
        <dbReference type="ARBA" id="ARBA00004240"/>
    </source>
</evidence>
<evidence type="ECO:0000256" key="4">
    <source>
        <dbReference type="ARBA" id="ARBA00022824"/>
    </source>
</evidence>
<dbReference type="FunFam" id="3.10.120.10:FF:000003">
    <property type="entry name" value="membrane-associated progesterone receptor component 1"/>
    <property type="match status" value="1"/>
</dbReference>
<dbReference type="EMBL" id="CP118377">
    <property type="protein sequence ID" value="WFD43981.1"/>
    <property type="molecule type" value="Genomic_DNA"/>
</dbReference>
<reference evidence="8" key="1">
    <citation type="submission" date="2023-02" db="EMBL/GenBank/DDBJ databases">
        <title>Mating type loci evolution in Malassezia.</title>
        <authorList>
            <person name="Coelho M.A."/>
        </authorList>
    </citation>
    <scope>NUCLEOTIDE SEQUENCE</scope>
    <source>
        <strain evidence="8">CBS 14136</strain>
    </source>
</reference>
<dbReference type="GO" id="GO:0020037">
    <property type="term" value="F:heme binding"/>
    <property type="evidence" value="ECO:0007669"/>
    <property type="project" value="UniProtKB-ARBA"/>
</dbReference>
<evidence type="ECO:0000313" key="9">
    <source>
        <dbReference type="Proteomes" id="UP001214628"/>
    </source>
</evidence>
<dbReference type="SUPFAM" id="SSF55856">
    <property type="entry name" value="Cytochrome b5-like heme/steroid binding domain"/>
    <property type="match status" value="1"/>
</dbReference>
<protein>
    <submittedName>
        <fullName evidence="8">Dihydrodipicolinate synthase</fullName>
    </submittedName>
</protein>
<dbReference type="PANTHER" id="PTHR10281">
    <property type="entry name" value="MEMBRANE-ASSOCIATED PROGESTERONE RECEPTOR COMPONENT-RELATED"/>
    <property type="match status" value="1"/>
</dbReference>
<comment type="subcellular location">
    <subcellularLocation>
        <location evidence="1">Endoplasmic reticulum</location>
    </subcellularLocation>
</comment>
<proteinExistence type="inferred from homology"/>
<feature type="domain" description="Cytochrome b5 heme-binding" evidence="7">
    <location>
        <begin position="81"/>
        <end position="188"/>
    </location>
</feature>
<dbReference type="InterPro" id="IPR001199">
    <property type="entry name" value="Cyt_B5-like_heme/steroid-bd"/>
</dbReference>
<dbReference type="SMART" id="SM01117">
    <property type="entry name" value="Cyt-b5"/>
    <property type="match status" value="1"/>
</dbReference>
<evidence type="ECO:0000259" key="7">
    <source>
        <dbReference type="SMART" id="SM01117"/>
    </source>
</evidence>
<keyword evidence="9" id="KW-1185">Reference proteome</keyword>
<evidence type="ECO:0000313" key="8">
    <source>
        <dbReference type="EMBL" id="WFD43981.1"/>
    </source>
</evidence>
<dbReference type="GO" id="GO:0016020">
    <property type="term" value="C:membrane"/>
    <property type="evidence" value="ECO:0007669"/>
    <property type="project" value="TreeGrafter"/>
</dbReference>
<evidence type="ECO:0000256" key="5">
    <source>
        <dbReference type="ARBA" id="ARBA00023004"/>
    </source>
</evidence>
<keyword evidence="4" id="KW-0256">Endoplasmic reticulum</keyword>
<dbReference type="Gene3D" id="3.10.120.10">
    <property type="entry name" value="Cytochrome b5-like heme/steroid binding domain"/>
    <property type="match status" value="1"/>
</dbReference>
<name>A0AAF0JL95_9BASI</name>
<keyword evidence="5" id="KW-0408">Iron</keyword>
<dbReference type="InterPro" id="IPR050577">
    <property type="entry name" value="MAPR/NEUFC/NENF-like"/>
</dbReference>
<dbReference type="PANTHER" id="PTHR10281:SF72">
    <property type="entry name" value="NEUDESIN"/>
    <property type="match status" value="1"/>
</dbReference>
<evidence type="ECO:0000256" key="6">
    <source>
        <dbReference type="ARBA" id="ARBA00038357"/>
    </source>
</evidence>